<dbReference type="Gene3D" id="1.10.510.10">
    <property type="entry name" value="Transferase(Phosphotransferase) domain 1"/>
    <property type="match status" value="1"/>
</dbReference>
<protein>
    <submittedName>
        <fullName evidence="1">Uncharacterized protein</fullName>
    </submittedName>
</protein>
<dbReference type="EMBL" id="CM000134">
    <property type="protein sequence ID" value="EAZ09452.1"/>
    <property type="molecule type" value="Genomic_DNA"/>
</dbReference>
<dbReference type="Proteomes" id="UP000007015">
    <property type="component" value="Chromosome 9"/>
</dbReference>
<evidence type="ECO:0000313" key="2">
    <source>
        <dbReference type="Proteomes" id="UP000007015"/>
    </source>
</evidence>
<dbReference type="AlphaFoldDB" id="A2Z291"/>
<name>A2Z291_ORYSI</name>
<evidence type="ECO:0000313" key="1">
    <source>
        <dbReference type="EMBL" id="EAZ09452.1"/>
    </source>
</evidence>
<organism evidence="1 2">
    <name type="scientific">Oryza sativa subsp. indica</name>
    <name type="common">Rice</name>
    <dbReference type="NCBI Taxonomy" id="39946"/>
    <lineage>
        <taxon>Eukaryota</taxon>
        <taxon>Viridiplantae</taxon>
        <taxon>Streptophyta</taxon>
        <taxon>Embryophyta</taxon>
        <taxon>Tracheophyta</taxon>
        <taxon>Spermatophyta</taxon>
        <taxon>Magnoliopsida</taxon>
        <taxon>Liliopsida</taxon>
        <taxon>Poales</taxon>
        <taxon>Poaceae</taxon>
        <taxon>BOP clade</taxon>
        <taxon>Oryzoideae</taxon>
        <taxon>Oryzeae</taxon>
        <taxon>Oryzinae</taxon>
        <taxon>Oryza</taxon>
        <taxon>Oryza sativa</taxon>
    </lineage>
</organism>
<dbReference type="Gramene" id="BGIOSGA029600-TA">
    <property type="protein sequence ID" value="BGIOSGA029600-PA"/>
    <property type="gene ID" value="BGIOSGA029600"/>
</dbReference>
<gene>
    <name evidence="1" type="ORF">OsI_31725</name>
</gene>
<dbReference type="STRING" id="39946.A2Z291"/>
<keyword evidence="2" id="KW-1185">Reference proteome</keyword>
<proteinExistence type="predicted"/>
<dbReference type="HOGENOM" id="CLU_152211_0_0_1"/>
<dbReference type="OMA" id="WHDLEEM"/>
<sequence length="105" mass="12043">MKENKLIDLLDDQIKNNENMGFLEEIAELSRQCLEMSGVDRPSMKEVRDKLDRLRKVIEHPWTHDNPEELESLLGESSCVVISEVESTGNFSIERKVVKGLESGR</sequence>
<accession>A2Z291</accession>
<reference evidence="1 2" key="1">
    <citation type="journal article" date="2005" name="PLoS Biol.">
        <title>The genomes of Oryza sativa: a history of duplications.</title>
        <authorList>
            <person name="Yu J."/>
            <person name="Wang J."/>
            <person name="Lin W."/>
            <person name="Li S."/>
            <person name="Li H."/>
            <person name="Zhou J."/>
            <person name="Ni P."/>
            <person name="Dong W."/>
            <person name="Hu S."/>
            <person name="Zeng C."/>
            <person name="Zhang J."/>
            <person name="Zhang Y."/>
            <person name="Li R."/>
            <person name="Xu Z."/>
            <person name="Li S."/>
            <person name="Li X."/>
            <person name="Zheng H."/>
            <person name="Cong L."/>
            <person name="Lin L."/>
            <person name="Yin J."/>
            <person name="Geng J."/>
            <person name="Li G."/>
            <person name="Shi J."/>
            <person name="Liu J."/>
            <person name="Lv H."/>
            <person name="Li J."/>
            <person name="Wang J."/>
            <person name="Deng Y."/>
            <person name="Ran L."/>
            <person name="Shi X."/>
            <person name="Wang X."/>
            <person name="Wu Q."/>
            <person name="Li C."/>
            <person name="Ren X."/>
            <person name="Wang J."/>
            <person name="Wang X."/>
            <person name="Li D."/>
            <person name="Liu D."/>
            <person name="Zhang X."/>
            <person name="Ji Z."/>
            <person name="Zhao W."/>
            <person name="Sun Y."/>
            <person name="Zhang Z."/>
            <person name="Bao J."/>
            <person name="Han Y."/>
            <person name="Dong L."/>
            <person name="Ji J."/>
            <person name="Chen P."/>
            <person name="Wu S."/>
            <person name="Liu J."/>
            <person name="Xiao Y."/>
            <person name="Bu D."/>
            <person name="Tan J."/>
            <person name="Yang L."/>
            <person name="Ye C."/>
            <person name="Zhang J."/>
            <person name="Xu J."/>
            <person name="Zhou Y."/>
            <person name="Yu Y."/>
            <person name="Zhang B."/>
            <person name="Zhuang S."/>
            <person name="Wei H."/>
            <person name="Liu B."/>
            <person name="Lei M."/>
            <person name="Yu H."/>
            <person name="Li Y."/>
            <person name="Xu H."/>
            <person name="Wei S."/>
            <person name="He X."/>
            <person name="Fang L."/>
            <person name="Zhang Z."/>
            <person name="Zhang Y."/>
            <person name="Huang X."/>
            <person name="Su Z."/>
            <person name="Tong W."/>
            <person name="Li J."/>
            <person name="Tong Z."/>
            <person name="Li S."/>
            <person name="Ye J."/>
            <person name="Wang L."/>
            <person name="Fang L."/>
            <person name="Lei T."/>
            <person name="Chen C."/>
            <person name="Chen H."/>
            <person name="Xu Z."/>
            <person name="Li H."/>
            <person name="Huang H."/>
            <person name="Zhang F."/>
            <person name="Xu H."/>
            <person name="Li N."/>
            <person name="Zhao C."/>
            <person name="Li S."/>
            <person name="Dong L."/>
            <person name="Huang Y."/>
            <person name="Li L."/>
            <person name="Xi Y."/>
            <person name="Qi Q."/>
            <person name="Li W."/>
            <person name="Zhang B."/>
            <person name="Hu W."/>
            <person name="Zhang Y."/>
            <person name="Tian X."/>
            <person name="Jiao Y."/>
            <person name="Liang X."/>
            <person name="Jin J."/>
            <person name="Gao L."/>
            <person name="Zheng W."/>
            <person name="Hao B."/>
            <person name="Liu S."/>
            <person name="Wang W."/>
            <person name="Yuan L."/>
            <person name="Cao M."/>
            <person name="McDermott J."/>
            <person name="Samudrala R."/>
            <person name="Wang J."/>
            <person name="Wong G.K."/>
            <person name="Yang H."/>
        </authorList>
    </citation>
    <scope>NUCLEOTIDE SEQUENCE [LARGE SCALE GENOMIC DNA]</scope>
    <source>
        <strain evidence="2">cv. 93-11</strain>
    </source>
</reference>